<dbReference type="EMBL" id="CADCUN010000157">
    <property type="protein sequence ID" value="CAA9389518.1"/>
    <property type="molecule type" value="Genomic_DNA"/>
</dbReference>
<keyword evidence="1" id="KW-0812">Transmembrane</keyword>
<dbReference type="AlphaFoldDB" id="A0A6J4NR91"/>
<name>A0A6J4NR91_9ACTN</name>
<keyword evidence="1" id="KW-0472">Membrane</keyword>
<dbReference type="Pfam" id="PF20059">
    <property type="entry name" value="DUF6458"/>
    <property type="match status" value="1"/>
</dbReference>
<evidence type="ECO:0000259" key="2">
    <source>
        <dbReference type="Pfam" id="PF20059"/>
    </source>
</evidence>
<feature type="domain" description="DUF6458" evidence="2">
    <location>
        <begin position="1"/>
        <end position="61"/>
    </location>
</feature>
<protein>
    <recommendedName>
        <fullName evidence="2">DUF6458 domain-containing protein</fullName>
    </recommendedName>
</protein>
<feature type="transmembrane region" description="Helical" evidence="1">
    <location>
        <begin position="5"/>
        <end position="23"/>
    </location>
</feature>
<feature type="transmembrane region" description="Helical" evidence="1">
    <location>
        <begin position="35"/>
        <end position="53"/>
    </location>
</feature>
<reference evidence="3" key="1">
    <citation type="submission" date="2020-02" db="EMBL/GenBank/DDBJ databases">
        <authorList>
            <person name="Meier V. D."/>
        </authorList>
    </citation>
    <scope>NUCLEOTIDE SEQUENCE</scope>
    <source>
        <strain evidence="3">AVDCRST_MAG60</strain>
    </source>
</reference>
<keyword evidence="1" id="KW-1133">Transmembrane helix</keyword>
<sequence length="71" mass="7737">MGLGIGITLIVIGLILVTGVINFETDVIDQTGLGWILLAAGILAIALGLVMNYQRTRSTHVEERRNTYDPR</sequence>
<evidence type="ECO:0000256" key="1">
    <source>
        <dbReference type="SAM" id="Phobius"/>
    </source>
</evidence>
<proteinExistence type="predicted"/>
<organism evidence="3">
    <name type="scientific">uncultured Nocardioides sp</name>
    <dbReference type="NCBI Taxonomy" id="198441"/>
    <lineage>
        <taxon>Bacteria</taxon>
        <taxon>Bacillati</taxon>
        <taxon>Actinomycetota</taxon>
        <taxon>Actinomycetes</taxon>
        <taxon>Propionibacteriales</taxon>
        <taxon>Nocardioidaceae</taxon>
        <taxon>Nocardioides</taxon>
        <taxon>environmental samples</taxon>
    </lineage>
</organism>
<dbReference type="InterPro" id="IPR045597">
    <property type="entry name" value="DUF6458"/>
</dbReference>
<gene>
    <name evidence="3" type="ORF">AVDCRST_MAG60-1451</name>
</gene>
<evidence type="ECO:0000313" key="3">
    <source>
        <dbReference type="EMBL" id="CAA9389518.1"/>
    </source>
</evidence>
<accession>A0A6J4NR91</accession>